<dbReference type="AlphaFoldDB" id="A0AAD5GSQ6"/>
<comment type="caution">
    <text evidence="1">The sequence shown here is derived from an EMBL/GenBank/DDBJ whole genome shotgun (WGS) entry which is preliminary data.</text>
</comment>
<feature type="non-terminal residue" evidence="1">
    <location>
        <position position="115"/>
    </location>
</feature>
<protein>
    <submittedName>
        <fullName evidence="1">Uncharacterized protein</fullName>
    </submittedName>
</protein>
<keyword evidence="2" id="KW-1185">Reference proteome</keyword>
<sequence>LSSNNLSLSKFKFISPNKICKTNSKPSQSQNCLLSHLLHGFQVRERRDERWISGGDWLLHAEVSDCEETRRLAFIPETGRWGGFQSNQFLGPEVDNGCISHQIPIVYDDDWDVLI</sequence>
<accession>A0AAD5GSQ6</accession>
<feature type="non-terminal residue" evidence="1">
    <location>
        <position position="1"/>
    </location>
</feature>
<reference evidence="1" key="1">
    <citation type="submission" date="2022-06" db="EMBL/GenBank/DDBJ databases">
        <title>Uncovering the hologenomic basis of an extraordinary plant invasion.</title>
        <authorList>
            <person name="Bieker V.C."/>
            <person name="Martin M.D."/>
            <person name="Gilbert T."/>
            <person name="Hodgins K."/>
            <person name="Battlay P."/>
            <person name="Petersen B."/>
            <person name="Wilson J."/>
        </authorList>
    </citation>
    <scope>NUCLEOTIDE SEQUENCE</scope>
    <source>
        <strain evidence="1">AA19_3_7</strain>
        <tissue evidence="1">Leaf</tissue>
    </source>
</reference>
<name>A0AAD5GSQ6_AMBAR</name>
<dbReference type="EMBL" id="JAMZMK010004999">
    <property type="protein sequence ID" value="KAI7753972.1"/>
    <property type="molecule type" value="Genomic_DNA"/>
</dbReference>
<proteinExistence type="predicted"/>
<organism evidence="1 2">
    <name type="scientific">Ambrosia artemisiifolia</name>
    <name type="common">Common ragweed</name>
    <dbReference type="NCBI Taxonomy" id="4212"/>
    <lineage>
        <taxon>Eukaryota</taxon>
        <taxon>Viridiplantae</taxon>
        <taxon>Streptophyta</taxon>
        <taxon>Embryophyta</taxon>
        <taxon>Tracheophyta</taxon>
        <taxon>Spermatophyta</taxon>
        <taxon>Magnoliopsida</taxon>
        <taxon>eudicotyledons</taxon>
        <taxon>Gunneridae</taxon>
        <taxon>Pentapetalae</taxon>
        <taxon>asterids</taxon>
        <taxon>campanulids</taxon>
        <taxon>Asterales</taxon>
        <taxon>Asteraceae</taxon>
        <taxon>Asteroideae</taxon>
        <taxon>Heliantheae alliance</taxon>
        <taxon>Heliantheae</taxon>
        <taxon>Ambrosia</taxon>
    </lineage>
</organism>
<evidence type="ECO:0000313" key="1">
    <source>
        <dbReference type="EMBL" id="KAI7753972.1"/>
    </source>
</evidence>
<dbReference type="Proteomes" id="UP001206925">
    <property type="component" value="Unassembled WGS sequence"/>
</dbReference>
<gene>
    <name evidence="1" type="ORF">M8C21_023118</name>
</gene>
<evidence type="ECO:0000313" key="2">
    <source>
        <dbReference type="Proteomes" id="UP001206925"/>
    </source>
</evidence>